<comment type="caution">
    <text evidence="4">The sequence shown here is derived from an EMBL/GenBank/DDBJ whole genome shotgun (WGS) entry which is preliminary data.</text>
</comment>
<feature type="domain" description="Prepilin type IV endopeptidase peptidase" evidence="3">
    <location>
        <begin position="10"/>
        <end position="111"/>
    </location>
</feature>
<sequence>MLILIIKGGLFALLLVLAAVWDIRKREIPDAISLLIMITGLLAIDTWDALSGLVMTGLPYFLAAILIHRDDGFSIGGGDIKLMASCGFVLGAPLGAMQSIISLVLAMIAGLCIRLSSESKKLNSIALPLAPFFCVGGIFSYLALLVSAIN</sequence>
<dbReference type="InterPro" id="IPR050882">
    <property type="entry name" value="Prepilin_peptidase/N-MTase"/>
</dbReference>
<keyword evidence="5" id="KW-1185">Reference proteome</keyword>
<dbReference type="GO" id="GO:0004190">
    <property type="term" value="F:aspartic-type endopeptidase activity"/>
    <property type="evidence" value="ECO:0007669"/>
    <property type="project" value="InterPro"/>
</dbReference>
<proteinExistence type="inferred from homology"/>
<accession>A0A0L6JPJ5</accession>
<evidence type="ECO:0000256" key="2">
    <source>
        <dbReference type="SAM" id="Phobius"/>
    </source>
</evidence>
<keyword evidence="2" id="KW-0472">Membrane</keyword>
<dbReference type="Pfam" id="PF01478">
    <property type="entry name" value="Peptidase_A24"/>
    <property type="match status" value="1"/>
</dbReference>
<dbReference type="InterPro" id="IPR000045">
    <property type="entry name" value="Prepilin_IV_endopep_pep"/>
</dbReference>
<feature type="transmembrane region" description="Helical" evidence="2">
    <location>
        <begin position="125"/>
        <end position="149"/>
    </location>
</feature>
<protein>
    <submittedName>
        <fullName evidence="4">Peptidase A24A prepilin type IV</fullName>
    </submittedName>
</protein>
<dbReference type="PANTHER" id="PTHR30487">
    <property type="entry name" value="TYPE 4 PREPILIN-LIKE PROTEINS LEADER PEPTIDE-PROCESSING ENZYME"/>
    <property type="match status" value="1"/>
</dbReference>
<dbReference type="GO" id="GO:0006465">
    <property type="term" value="P:signal peptide processing"/>
    <property type="evidence" value="ECO:0007669"/>
    <property type="project" value="TreeGrafter"/>
</dbReference>
<dbReference type="OrthoDB" id="9789291at2"/>
<dbReference type="eggNOG" id="COG1989">
    <property type="taxonomic scope" value="Bacteria"/>
</dbReference>
<evidence type="ECO:0000313" key="5">
    <source>
        <dbReference type="Proteomes" id="UP000036923"/>
    </source>
</evidence>
<dbReference type="EMBL" id="LGTC01000001">
    <property type="protein sequence ID" value="KNY27756.1"/>
    <property type="molecule type" value="Genomic_DNA"/>
</dbReference>
<keyword evidence="2" id="KW-1133">Transmembrane helix</keyword>
<feature type="transmembrane region" description="Helical" evidence="2">
    <location>
        <begin position="88"/>
        <end position="113"/>
    </location>
</feature>
<dbReference type="GO" id="GO:0005886">
    <property type="term" value="C:plasma membrane"/>
    <property type="evidence" value="ECO:0007669"/>
    <property type="project" value="TreeGrafter"/>
</dbReference>
<evidence type="ECO:0000256" key="1">
    <source>
        <dbReference type="ARBA" id="ARBA00005801"/>
    </source>
</evidence>
<dbReference type="Gene3D" id="1.20.120.1220">
    <property type="match status" value="1"/>
</dbReference>
<dbReference type="AlphaFoldDB" id="A0A0L6JPJ5"/>
<evidence type="ECO:0000313" key="4">
    <source>
        <dbReference type="EMBL" id="KNY27756.1"/>
    </source>
</evidence>
<reference evidence="5" key="1">
    <citation type="submission" date="2015-07" db="EMBL/GenBank/DDBJ databases">
        <title>Near-Complete Genome Sequence of the Cellulolytic Bacterium Bacteroides (Pseudobacteroides) cellulosolvens ATCC 35603.</title>
        <authorList>
            <person name="Dassa B."/>
            <person name="Utturkar S.M."/>
            <person name="Klingeman D.M."/>
            <person name="Hurt R.A."/>
            <person name="Keller M."/>
            <person name="Xu J."/>
            <person name="Reddy Y.H.K."/>
            <person name="Borovok I."/>
            <person name="Grinberg I.R."/>
            <person name="Lamed R."/>
            <person name="Zhivin O."/>
            <person name="Bayer E.A."/>
            <person name="Brown S.D."/>
        </authorList>
    </citation>
    <scope>NUCLEOTIDE SEQUENCE [LARGE SCALE GENOMIC DNA]</scope>
    <source>
        <strain evidence="5">DSM 2933</strain>
    </source>
</reference>
<comment type="similarity">
    <text evidence="1">Belongs to the peptidase A24 family.</text>
</comment>
<organism evidence="4 5">
    <name type="scientific">Pseudobacteroides cellulosolvens ATCC 35603 = DSM 2933</name>
    <dbReference type="NCBI Taxonomy" id="398512"/>
    <lineage>
        <taxon>Bacteria</taxon>
        <taxon>Bacillati</taxon>
        <taxon>Bacillota</taxon>
        <taxon>Clostridia</taxon>
        <taxon>Eubacteriales</taxon>
        <taxon>Oscillospiraceae</taxon>
        <taxon>Pseudobacteroides</taxon>
    </lineage>
</organism>
<dbReference type="STRING" id="398512.Bccel_3027"/>
<feature type="transmembrane region" description="Helical" evidence="2">
    <location>
        <begin position="49"/>
        <end position="68"/>
    </location>
</feature>
<dbReference type="RefSeq" id="WP_028308390.1">
    <property type="nucleotide sequence ID" value="NZ_JQKC01000062.1"/>
</dbReference>
<name>A0A0L6JPJ5_9FIRM</name>
<keyword evidence="2" id="KW-0812">Transmembrane</keyword>
<dbReference type="PANTHER" id="PTHR30487:SF0">
    <property type="entry name" value="PREPILIN LEADER PEPTIDASE_N-METHYLTRANSFERASE-RELATED"/>
    <property type="match status" value="1"/>
</dbReference>
<dbReference type="Proteomes" id="UP000036923">
    <property type="component" value="Unassembled WGS sequence"/>
</dbReference>
<gene>
    <name evidence="4" type="ORF">Bccel_3027</name>
</gene>
<evidence type="ECO:0000259" key="3">
    <source>
        <dbReference type="Pfam" id="PF01478"/>
    </source>
</evidence>